<protein>
    <submittedName>
        <fullName evidence="2">3-oxoacyl-ACP synthase</fullName>
    </submittedName>
</protein>
<organism evidence="2 3">
    <name type="scientific">Mucilaginibacter straminoryzae</name>
    <dbReference type="NCBI Taxonomy" id="2932774"/>
    <lineage>
        <taxon>Bacteria</taxon>
        <taxon>Pseudomonadati</taxon>
        <taxon>Bacteroidota</taxon>
        <taxon>Sphingobacteriia</taxon>
        <taxon>Sphingobacteriales</taxon>
        <taxon>Sphingobacteriaceae</taxon>
        <taxon>Mucilaginibacter</taxon>
    </lineage>
</organism>
<proteinExistence type="predicted"/>
<gene>
    <name evidence="2" type="ORF">MUY27_02305</name>
</gene>
<feature type="region of interest" description="Disordered" evidence="1">
    <location>
        <begin position="35"/>
        <end position="55"/>
    </location>
</feature>
<accession>A0A9X1WZR6</accession>
<name>A0A9X1WZR6_9SPHI</name>
<keyword evidence="3" id="KW-1185">Reference proteome</keyword>
<feature type="compositionally biased region" description="Basic and acidic residues" evidence="1">
    <location>
        <begin position="37"/>
        <end position="51"/>
    </location>
</feature>
<evidence type="ECO:0000256" key="1">
    <source>
        <dbReference type="SAM" id="MobiDB-lite"/>
    </source>
</evidence>
<dbReference type="AlphaFoldDB" id="A0A9X1WZR6"/>
<evidence type="ECO:0000313" key="3">
    <source>
        <dbReference type="Proteomes" id="UP001139450"/>
    </source>
</evidence>
<evidence type="ECO:0000313" key="2">
    <source>
        <dbReference type="EMBL" id="MCJ8208524.1"/>
    </source>
</evidence>
<sequence length="151" mass="16551">MNTETKTRLFKLCTDAIKQRIENAQLALAEIQEATENETKSSAGDKYETSREMMQQETDRNMLMLNEANKQLVILNGINAGSANTSADTGSLVVTDKGNFYISVSAGTLTLESQKYFAVSISSPIGVQLRGKKTGESFSVNGNQYQIKQVL</sequence>
<reference evidence="2" key="1">
    <citation type="submission" date="2022-04" db="EMBL/GenBank/DDBJ databases">
        <title>Mucilaginibacter sp. RS28 isolated from freshwater.</title>
        <authorList>
            <person name="Ko S.-R."/>
        </authorList>
    </citation>
    <scope>NUCLEOTIDE SEQUENCE</scope>
    <source>
        <strain evidence="2">RS28</strain>
    </source>
</reference>
<dbReference type="RefSeq" id="WP_245128353.1">
    <property type="nucleotide sequence ID" value="NZ_JALJEJ010000001.1"/>
</dbReference>
<comment type="caution">
    <text evidence="2">The sequence shown here is derived from an EMBL/GenBank/DDBJ whole genome shotgun (WGS) entry which is preliminary data.</text>
</comment>
<dbReference type="Proteomes" id="UP001139450">
    <property type="component" value="Unassembled WGS sequence"/>
</dbReference>
<dbReference type="EMBL" id="JALJEJ010000001">
    <property type="protein sequence ID" value="MCJ8208524.1"/>
    <property type="molecule type" value="Genomic_DNA"/>
</dbReference>